<sequence length="133" mass="15410">MEVKDKEYGRHCNDLSSPWSNLLVVCRVCKFYLYTLCTSCMQGVYKSCGFISLEPKCEVWIPHLIISPQKDGLTCRNHCSNLFENETNINLLCLDLGRFQANCRARVSEVLENFKPHNNLNKLRKNVYMVARS</sequence>
<gene>
    <name evidence="1" type="ORF">KFK09_010242</name>
</gene>
<proteinExistence type="predicted"/>
<evidence type="ECO:0000313" key="1">
    <source>
        <dbReference type="EMBL" id="KAI0514207.1"/>
    </source>
</evidence>
<reference evidence="1" key="1">
    <citation type="journal article" date="2022" name="Front. Genet.">
        <title>Chromosome-Scale Assembly of the Dendrobium nobile Genome Provides Insights Into the Molecular Mechanism of the Biosynthesis of the Medicinal Active Ingredient of Dendrobium.</title>
        <authorList>
            <person name="Xu Q."/>
            <person name="Niu S.-C."/>
            <person name="Li K.-L."/>
            <person name="Zheng P.-J."/>
            <person name="Zhang X.-J."/>
            <person name="Jia Y."/>
            <person name="Liu Y."/>
            <person name="Niu Y.-X."/>
            <person name="Yu L.-H."/>
            <person name="Chen D.-F."/>
            <person name="Zhang G.-Q."/>
        </authorList>
    </citation>
    <scope>NUCLEOTIDE SEQUENCE</scope>
    <source>
        <tissue evidence="1">Leaf</tissue>
    </source>
</reference>
<evidence type="ECO:0000313" key="2">
    <source>
        <dbReference type="Proteomes" id="UP000829196"/>
    </source>
</evidence>
<dbReference type="Proteomes" id="UP000829196">
    <property type="component" value="Unassembled WGS sequence"/>
</dbReference>
<keyword evidence="2" id="KW-1185">Reference proteome</keyword>
<dbReference type="AlphaFoldDB" id="A0A8T3BJ88"/>
<accession>A0A8T3BJ88</accession>
<protein>
    <submittedName>
        <fullName evidence="1">Uncharacterized protein</fullName>
    </submittedName>
</protein>
<name>A0A8T3BJ88_DENNO</name>
<organism evidence="1 2">
    <name type="scientific">Dendrobium nobile</name>
    <name type="common">Orchid</name>
    <dbReference type="NCBI Taxonomy" id="94219"/>
    <lineage>
        <taxon>Eukaryota</taxon>
        <taxon>Viridiplantae</taxon>
        <taxon>Streptophyta</taxon>
        <taxon>Embryophyta</taxon>
        <taxon>Tracheophyta</taxon>
        <taxon>Spermatophyta</taxon>
        <taxon>Magnoliopsida</taxon>
        <taxon>Liliopsida</taxon>
        <taxon>Asparagales</taxon>
        <taxon>Orchidaceae</taxon>
        <taxon>Epidendroideae</taxon>
        <taxon>Malaxideae</taxon>
        <taxon>Dendrobiinae</taxon>
        <taxon>Dendrobium</taxon>
    </lineage>
</organism>
<comment type="caution">
    <text evidence="1">The sequence shown here is derived from an EMBL/GenBank/DDBJ whole genome shotgun (WGS) entry which is preliminary data.</text>
</comment>
<dbReference type="EMBL" id="JAGYWB010000008">
    <property type="protein sequence ID" value="KAI0514207.1"/>
    <property type="molecule type" value="Genomic_DNA"/>
</dbReference>